<organism evidence="1 2">
    <name type="scientific">Clostridium fessum</name>
    <dbReference type="NCBI Taxonomy" id="2126740"/>
    <lineage>
        <taxon>Bacteria</taxon>
        <taxon>Bacillati</taxon>
        <taxon>Bacillota</taxon>
        <taxon>Clostridia</taxon>
        <taxon>Eubacteriales</taxon>
        <taxon>Clostridiaceae</taxon>
        <taxon>Clostridium</taxon>
    </lineage>
</organism>
<reference evidence="1 2" key="1">
    <citation type="submission" date="2018-03" db="EMBL/GenBank/DDBJ databases">
        <title>Lachnoclostridium SNUG30386 gen.nov., sp.nov., isolated from human faeces.</title>
        <authorList>
            <person name="Seo B."/>
            <person name="Jeon K."/>
            <person name="Ko G."/>
        </authorList>
    </citation>
    <scope>NUCLEOTIDE SEQUENCE [LARGE SCALE GENOMIC DNA]</scope>
    <source>
        <strain evidence="1 2">SNUG30386</strain>
    </source>
</reference>
<dbReference type="RefSeq" id="WP_107000359.1">
    <property type="nucleotide sequence ID" value="NZ_PYLO01000001.1"/>
</dbReference>
<dbReference type="InterPro" id="IPR026989">
    <property type="entry name" value="TnpV"/>
</dbReference>
<dbReference type="Proteomes" id="UP000241048">
    <property type="component" value="Unassembled WGS sequence"/>
</dbReference>
<dbReference type="Pfam" id="PF14198">
    <property type="entry name" value="TnpV"/>
    <property type="match status" value="1"/>
</dbReference>
<evidence type="ECO:0000313" key="2">
    <source>
        <dbReference type="Proteomes" id="UP000241048"/>
    </source>
</evidence>
<comment type="caution">
    <text evidence="1">The sequence shown here is derived from an EMBL/GenBank/DDBJ whole genome shotgun (WGS) entry which is preliminary data.</text>
</comment>
<sequence length="115" mass="13681">MKLTYTNVNGYLIPNRTYKSGEQMEQLGKYGFLRRDYLKNHRNSTYQVMLLQDTIGEHLLEVDKAAREWEKVILKQLEEKEPLPDKEADQMTWVRAVNQHRAIAEEIILKELIYV</sequence>
<evidence type="ECO:0000313" key="1">
    <source>
        <dbReference type="EMBL" id="PST39240.1"/>
    </source>
</evidence>
<name>A0A2T3FVF3_9CLOT</name>
<dbReference type="AlphaFoldDB" id="A0A2T3FVF3"/>
<dbReference type="EMBL" id="PYLO01000001">
    <property type="protein sequence ID" value="PST39240.1"/>
    <property type="molecule type" value="Genomic_DNA"/>
</dbReference>
<gene>
    <name evidence="1" type="ORF">C7U56_04915</name>
</gene>
<accession>A0A2T3FVF3</accession>
<keyword evidence="2" id="KW-1185">Reference proteome</keyword>
<protein>
    <submittedName>
        <fullName evidence="1">TnpV protein</fullName>
    </submittedName>
</protein>
<proteinExistence type="predicted"/>